<dbReference type="RefSeq" id="WP_104357390.1">
    <property type="nucleotide sequence ID" value="NZ_CP064338.1"/>
</dbReference>
<gene>
    <name evidence="4" type="ORF">C1702_09210</name>
</gene>
<evidence type="ECO:0000256" key="2">
    <source>
        <dbReference type="SAM" id="Phobius"/>
    </source>
</evidence>
<feature type="transmembrane region" description="Helical" evidence="2">
    <location>
        <begin position="94"/>
        <end position="114"/>
    </location>
</feature>
<dbReference type="AlphaFoldDB" id="A0A2S5T4V4"/>
<reference evidence="4 5" key="1">
    <citation type="submission" date="2018-02" db="EMBL/GenBank/DDBJ databases">
        <title>Reclassifiation of [Polyangium] brachysporum DSM 7029 as Guopingzhaonella breviflexa gen. nov., sp. nov., a member of the family Comamonadaceae.</title>
        <authorList>
            <person name="Tang B."/>
        </authorList>
    </citation>
    <scope>NUCLEOTIDE SEQUENCE [LARGE SCALE GENOMIC DNA]</scope>
    <source>
        <strain evidence="4 5">DSM 15344</strain>
    </source>
</reference>
<dbReference type="PANTHER" id="PTHR42693:SF33">
    <property type="entry name" value="ARYLSULFATASE"/>
    <property type="match status" value="1"/>
</dbReference>
<feature type="transmembrane region" description="Helical" evidence="2">
    <location>
        <begin position="158"/>
        <end position="177"/>
    </location>
</feature>
<protein>
    <recommendedName>
        <fullName evidence="3">Sulfatase N-terminal domain-containing protein</fullName>
    </recommendedName>
</protein>
<dbReference type="Pfam" id="PF00884">
    <property type="entry name" value="Sulfatase"/>
    <property type="match status" value="1"/>
</dbReference>
<keyword evidence="2" id="KW-0472">Membrane</keyword>
<organism evidence="4 5">
    <name type="scientific">Caldimonas thermodepolymerans</name>
    <dbReference type="NCBI Taxonomy" id="215580"/>
    <lineage>
        <taxon>Bacteria</taxon>
        <taxon>Pseudomonadati</taxon>
        <taxon>Pseudomonadota</taxon>
        <taxon>Betaproteobacteria</taxon>
        <taxon>Burkholderiales</taxon>
        <taxon>Sphaerotilaceae</taxon>
        <taxon>Caldimonas</taxon>
    </lineage>
</organism>
<feature type="domain" description="Sulfatase N-terminal" evidence="3">
    <location>
        <begin position="193"/>
        <end position="467"/>
    </location>
</feature>
<dbReference type="Gene3D" id="3.40.720.10">
    <property type="entry name" value="Alkaline Phosphatase, subunit A"/>
    <property type="match status" value="1"/>
</dbReference>
<feature type="transmembrane region" description="Helical" evidence="2">
    <location>
        <begin position="56"/>
        <end position="74"/>
    </location>
</feature>
<dbReference type="PANTHER" id="PTHR42693">
    <property type="entry name" value="ARYLSULFATASE FAMILY MEMBER"/>
    <property type="match status" value="1"/>
</dbReference>
<evidence type="ECO:0000313" key="4">
    <source>
        <dbReference type="EMBL" id="PPE70025.1"/>
    </source>
</evidence>
<feature type="transmembrane region" description="Helical" evidence="2">
    <location>
        <begin position="12"/>
        <end position="29"/>
    </location>
</feature>
<dbReference type="Proteomes" id="UP000239406">
    <property type="component" value="Unassembled WGS sequence"/>
</dbReference>
<comment type="caution">
    <text evidence="4">The sequence shown here is derived from an EMBL/GenBank/DDBJ whole genome shotgun (WGS) entry which is preliminary data.</text>
</comment>
<evidence type="ECO:0000256" key="1">
    <source>
        <dbReference type="ARBA" id="ARBA00008779"/>
    </source>
</evidence>
<feature type="transmembrane region" description="Helical" evidence="2">
    <location>
        <begin position="126"/>
        <end position="146"/>
    </location>
</feature>
<dbReference type="SUPFAM" id="SSF53649">
    <property type="entry name" value="Alkaline phosphatase-like"/>
    <property type="match status" value="1"/>
</dbReference>
<dbReference type="InterPro" id="IPR050738">
    <property type="entry name" value="Sulfatase"/>
</dbReference>
<keyword evidence="5" id="KW-1185">Reference proteome</keyword>
<keyword evidence="2" id="KW-0812">Transmembrane</keyword>
<dbReference type="EMBL" id="PSNY01000008">
    <property type="protein sequence ID" value="PPE70025.1"/>
    <property type="molecule type" value="Genomic_DNA"/>
</dbReference>
<sequence length="638" mass="70466">MRRDLSWTTECLWFALFVLLYEAPVGWMLPGWMHGNAGASATVQEALATPAVQREILRHLLAHLALIGACYLPLRSLANFAAVRWQLDGRLARLAYLLLGWMLLAAGNAVWFPLSNYSVAVGGVATPWVLVVVAALLGVTAALWAWDRVRVLTFSRRAAAPLLVAGLAGVAGSLWLVPLREAQGEAAMAAPRRNVILIGIDSLSAALLEREQHHLPHLQALLRSSVRYERAYTPLARTFPAWMSVLSGQPPAVHGAIFNLRNLEHVQREGLLPHTLKAQAYRTVYAIDERRFNHIDEGFGFDAVVGPEAGVLDFAVQAVNDSPLTNLLLQTRLAHLLLPYSRVNVASHANYDAAGFVEEIAAATAGAPRLFLATHFLAGHFPFQSRHARIRHGSTNGFLARHVEALSGVDAQVGHLLAELRRQGHLEDALVVVLSDHGEQLGELEAHTTRDGHPVELKGYGHGVDLLSDHANRVVLALVQFAGGQVVSEPEVRHEQVSLLDLRGAVEHYVRTGEVALQPAQACMPVETGLRLNAIRDYRKLKAGDVVREAQGLYEIDVQGRMRLKEEMLPVLVRTKDVGWRCPDRITYYRAAQGRYYTYRIDAGHGTLREERPDPQDVAAIEHYRRQLERQASASRAH</sequence>
<dbReference type="InterPro" id="IPR000917">
    <property type="entry name" value="Sulfatase_N"/>
</dbReference>
<comment type="similarity">
    <text evidence="1">Belongs to the sulfatase family.</text>
</comment>
<dbReference type="InterPro" id="IPR017850">
    <property type="entry name" value="Alkaline_phosphatase_core_sf"/>
</dbReference>
<evidence type="ECO:0000259" key="3">
    <source>
        <dbReference type="Pfam" id="PF00884"/>
    </source>
</evidence>
<keyword evidence="2" id="KW-1133">Transmembrane helix</keyword>
<name>A0A2S5T4V4_9BURK</name>
<evidence type="ECO:0000313" key="5">
    <source>
        <dbReference type="Proteomes" id="UP000239406"/>
    </source>
</evidence>
<dbReference type="GO" id="GO:0004065">
    <property type="term" value="F:arylsulfatase activity"/>
    <property type="evidence" value="ECO:0007669"/>
    <property type="project" value="TreeGrafter"/>
</dbReference>
<accession>A0A2S5T4V4</accession>
<proteinExistence type="inferred from homology"/>